<evidence type="ECO:0000256" key="2">
    <source>
        <dbReference type="ARBA" id="ARBA00022692"/>
    </source>
</evidence>
<dbReference type="PANTHER" id="PTHR33048">
    <property type="entry name" value="PTH11-LIKE INTEGRAL MEMBRANE PROTEIN (AFU_ORTHOLOGUE AFUA_5G11245)"/>
    <property type="match status" value="1"/>
</dbReference>
<evidence type="ECO:0000313" key="8">
    <source>
        <dbReference type="EMBL" id="KAF2149045.1"/>
    </source>
</evidence>
<evidence type="ECO:0000256" key="6">
    <source>
        <dbReference type="SAM" id="Phobius"/>
    </source>
</evidence>
<feature type="transmembrane region" description="Helical" evidence="6">
    <location>
        <begin position="247"/>
        <end position="267"/>
    </location>
</feature>
<feature type="domain" description="Rhodopsin" evidence="7">
    <location>
        <begin position="31"/>
        <end position="273"/>
    </location>
</feature>
<dbReference type="Proteomes" id="UP000799439">
    <property type="component" value="Unassembled WGS sequence"/>
</dbReference>
<organism evidence="8 9">
    <name type="scientific">Myriangium duriaei CBS 260.36</name>
    <dbReference type="NCBI Taxonomy" id="1168546"/>
    <lineage>
        <taxon>Eukaryota</taxon>
        <taxon>Fungi</taxon>
        <taxon>Dikarya</taxon>
        <taxon>Ascomycota</taxon>
        <taxon>Pezizomycotina</taxon>
        <taxon>Dothideomycetes</taxon>
        <taxon>Dothideomycetidae</taxon>
        <taxon>Myriangiales</taxon>
        <taxon>Myriangiaceae</taxon>
        <taxon>Myriangium</taxon>
    </lineage>
</organism>
<accession>A0A9P4IV48</accession>
<feature type="transmembrane region" description="Helical" evidence="6">
    <location>
        <begin position="87"/>
        <end position="114"/>
    </location>
</feature>
<evidence type="ECO:0000256" key="4">
    <source>
        <dbReference type="ARBA" id="ARBA00023136"/>
    </source>
</evidence>
<name>A0A9P4IV48_9PEZI</name>
<feature type="transmembrane region" description="Helical" evidence="6">
    <location>
        <begin position="210"/>
        <end position="227"/>
    </location>
</feature>
<keyword evidence="4 6" id="KW-0472">Membrane</keyword>
<dbReference type="Pfam" id="PF20684">
    <property type="entry name" value="Fung_rhodopsin"/>
    <property type="match status" value="1"/>
</dbReference>
<proteinExistence type="inferred from homology"/>
<evidence type="ECO:0000259" key="7">
    <source>
        <dbReference type="Pfam" id="PF20684"/>
    </source>
</evidence>
<keyword evidence="9" id="KW-1185">Reference proteome</keyword>
<dbReference type="EMBL" id="ML996092">
    <property type="protein sequence ID" value="KAF2149045.1"/>
    <property type="molecule type" value="Genomic_DNA"/>
</dbReference>
<dbReference type="GO" id="GO:0016020">
    <property type="term" value="C:membrane"/>
    <property type="evidence" value="ECO:0007669"/>
    <property type="project" value="UniProtKB-SubCell"/>
</dbReference>
<reference evidence="8" key="1">
    <citation type="journal article" date="2020" name="Stud. Mycol.">
        <title>101 Dothideomycetes genomes: a test case for predicting lifestyles and emergence of pathogens.</title>
        <authorList>
            <person name="Haridas S."/>
            <person name="Albert R."/>
            <person name="Binder M."/>
            <person name="Bloem J."/>
            <person name="Labutti K."/>
            <person name="Salamov A."/>
            <person name="Andreopoulos B."/>
            <person name="Baker S."/>
            <person name="Barry K."/>
            <person name="Bills G."/>
            <person name="Bluhm B."/>
            <person name="Cannon C."/>
            <person name="Castanera R."/>
            <person name="Culley D."/>
            <person name="Daum C."/>
            <person name="Ezra D."/>
            <person name="Gonzalez J."/>
            <person name="Henrissat B."/>
            <person name="Kuo A."/>
            <person name="Liang C."/>
            <person name="Lipzen A."/>
            <person name="Lutzoni F."/>
            <person name="Magnuson J."/>
            <person name="Mondo S."/>
            <person name="Nolan M."/>
            <person name="Ohm R."/>
            <person name="Pangilinan J."/>
            <person name="Park H.-J."/>
            <person name="Ramirez L."/>
            <person name="Alfaro M."/>
            <person name="Sun H."/>
            <person name="Tritt A."/>
            <person name="Yoshinaga Y."/>
            <person name="Zwiers L.-H."/>
            <person name="Turgeon B."/>
            <person name="Goodwin S."/>
            <person name="Spatafora J."/>
            <person name="Crous P."/>
            <person name="Grigoriev I."/>
        </authorList>
    </citation>
    <scope>NUCLEOTIDE SEQUENCE</scope>
    <source>
        <strain evidence="8">CBS 260.36</strain>
    </source>
</reference>
<keyword evidence="3 6" id="KW-1133">Transmembrane helix</keyword>
<sequence>MYTHWGLGGSGPRLLAVGWIIVVLALACTVLRYFTASKVRGRWRWDFIWAALAWGPGAFCIVTYTFAILNGVGNDMANVTYTNVFNAIYYIFITLYAGLIGITFAKLSVIALLLQIEGPLQRRRRTALYVIAIFFSAVNIFMIPLIATQCEPYQRLWYRYLPGSCPRQTLANQLATFQGFTTSVTDLILALWPISIANSLSAPLAVKIKICLLMGISTLPGIVSIIRTTVIPEVTATTNVTEAYANFLMYCALEFGLISILSSIPVLRPIFERTWHKLRYGGQHDDVCDVEITYWPNSEPLPQNTSRKKNAARMEVISVNIPRALSNPLEDSASQKKEDV</sequence>
<dbReference type="InterPro" id="IPR049326">
    <property type="entry name" value="Rhodopsin_dom_fungi"/>
</dbReference>
<feature type="transmembrane region" description="Helical" evidence="6">
    <location>
        <begin position="14"/>
        <end position="35"/>
    </location>
</feature>
<evidence type="ECO:0000256" key="3">
    <source>
        <dbReference type="ARBA" id="ARBA00022989"/>
    </source>
</evidence>
<feature type="transmembrane region" description="Helical" evidence="6">
    <location>
        <begin position="126"/>
        <end position="147"/>
    </location>
</feature>
<feature type="transmembrane region" description="Helical" evidence="6">
    <location>
        <begin position="177"/>
        <end position="198"/>
    </location>
</feature>
<evidence type="ECO:0000256" key="1">
    <source>
        <dbReference type="ARBA" id="ARBA00004141"/>
    </source>
</evidence>
<dbReference type="InterPro" id="IPR052337">
    <property type="entry name" value="SAT4-like"/>
</dbReference>
<dbReference type="OrthoDB" id="3923077at2759"/>
<dbReference type="AlphaFoldDB" id="A0A9P4IV48"/>
<comment type="subcellular location">
    <subcellularLocation>
        <location evidence="1">Membrane</location>
        <topology evidence="1">Multi-pass membrane protein</topology>
    </subcellularLocation>
</comment>
<evidence type="ECO:0000256" key="5">
    <source>
        <dbReference type="ARBA" id="ARBA00038359"/>
    </source>
</evidence>
<protein>
    <recommendedName>
        <fullName evidence="7">Rhodopsin domain-containing protein</fullName>
    </recommendedName>
</protein>
<comment type="similarity">
    <text evidence="5">Belongs to the SAT4 family.</text>
</comment>
<comment type="caution">
    <text evidence="8">The sequence shown here is derived from an EMBL/GenBank/DDBJ whole genome shotgun (WGS) entry which is preliminary data.</text>
</comment>
<evidence type="ECO:0000313" key="9">
    <source>
        <dbReference type="Proteomes" id="UP000799439"/>
    </source>
</evidence>
<feature type="transmembrane region" description="Helical" evidence="6">
    <location>
        <begin position="47"/>
        <end position="67"/>
    </location>
</feature>
<gene>
    <name evidence="8" type="ORF">K461DRAFT_324476</name>
</gene>
<keyword evidence="2 6" id="KW-0812">Transmembrane</keyword>
<dbReference type="PANTHER" id="PTHR33048:SF165">
    <property type="entry name" value="INTEGRAL MEMBRANE PROTEIN"/>
    <property type="match status" value="1"/>
</dbReference>